<organism evidence="2 3">
    <name type="scientific">Gymnopilus junonius</name>
    <name type="common">Spectacular rustgill mushroom</name>
    <name type="synonym">Gymnopilus spectabilis subsp. junonius</name>
    <dbReference type="NCBI Taxonomy" id="109634"/>
    <lineage>
        <taxon>Eukaryota</taxon>
        <taxon>Fungi</taxon>
        <taxon>Dikarya</taxon>
        <taxon>Basidiomycota</taxon>
        <taxon>Agaricomycotina</taxon>
        <taxon>Agaricomycetes</taxon>
        <taxon>Agaricomycetidae</taxon>
        <taxon>Agaricales</taxon>
        <taxon>Agaricineae</taxon>
        <taxon>Hymenogastraceae</taxon>
        <taxon>Gymnopilus</taxon>
    </lineage>
</organism>
<sequence length="137" mass="14929">MKLAHFVAALGAIIASAQVVAAACTTDADCPSKCPVSNERLCETAFCLDGVCRAAICRAPPAVCPMDLRNLVIKEGRRKNEMSLEACTSSNPIQRTDLLGNVKNNQSHRVRVDTGRIAQRREIKAFLEHKCHSDPKL</sequence>
<dbReference type="PROSITE" id="PS51257">
    <property type="entry name" value="PROKAR_LIPOPROTEIN"/>
    <property type="match status" value="1"/>
</dbReference>
<evidence type="ECO:0000256" key="1">
    <source>
        <dbReference type="SAM" id="SignalP"/>
    </source>
</evidence>
<evidence type="ECO:0000313" key="3">
    <source>
        <dbReference type="Proteomes" id="UP000724874"/>
    </source>
</evidence>
<accession>A0A9P5NEE2</accession>
<keyword evidence="1" id="KW-0732">Signal</keyword>
<dbReference type="AlphaFoldDB" id="A0A9P5NEE2"/>
<keyword evidence="3" id="KW-1185">Reference proteome</keyword>
<dbReference type="EMBL" id="JADNYJ010000115">
    <property type="protein sequence ID" value="KAF8883505.1"/>
    <property type="molecule type" value="Genomic_DNA"/>
</dbReference>
<evidence type="ECO:0000313" key="2">
    <source>
        <dbReference type="EMBL" id="KAF8883505.1"/>
    </source>
</evidence>
<dbReference type="Proteomes" id="UP000724874">
    <property type="component" value="Unassembled WGS sequence"/>
</dbReference>
<feature type="chain" id="PRO_5040330643" evidence="1">
    <location>
        <begin position="23"/>
        <end position="137"/>
    </location>
</feature>
<proteinExistence type="predicted"/>
<protein>
    <submittedName>
        <fullName evidence="2">Uncharacterized protein</fullName>
    </submittedName>
</protein>
<comment type="caution">
    <text evidence="2">The sequence shown here is derived from an EMBL/GenBank/DDBJ whole genome shotgun (WGS) entry which is preliminary data.</text>
</comment>
<dbReference type="OrthoDB" id="10559004at2759"/>
<gene>
    <name evidence="2" type="ORF">CPB84DRAFT_1750665</name>
</gene>
<name>A0A9P5NEE2_GYMJU</name>
<reference evidence="2" key="1">
    <citation type="submission" date="2020-11" db="EMBL/GenBank/DDBJ databases">
        <authorList>
            <consortium name="DOE Joint Genome Institute"/>
            <person name="Ahrendt S."/>
            <person name="Riley R."/>
            <person name="Andreopoulos W."/>
            <person name="LaButti K."/>
            <person name="Pangilinan J."/>
            <person name="Ruiz-duenas F.J."/>
            <person name="Barrasa J.M."/>
            <person name="Sanchez-Garcia M."/>
            <person name="Camarero S."/>
            <person name="Miyauchi S."/>
            <person name="Serrano A."/>
            <person name="Linde D."/>
            <person name="Babiker R."/>
            <person name="Drula E."/>
            <person name="Ayuso-Fernandez I."/>
            <person name="Pacheco R."/>
            <person name="Padilla G."/>
            <person name="Ferreira P."/>
            <person name="Barriuso J."/>
            <person name="Kellner H."/>
            <person name="Castanera R."/>
            <person name="Alfaro M."/>
            <person name="Ramirez L."/>
            <person name="Pisabarro A.G."/>
            <person name="Kuo A."/>
            <person name="Tritt A."/>
            <person name="Lipzen A."/>
            <person name="He G."/>
            <person name="Yan M."/>
            <person name="Ng V."/>
            <person name="Cullen D."/>
            <person name="Martin F."/>
            <person name="Rosso M.-N."/>
            <person name="Henrissat B."/>
            <person name="Hibbett D."/>
            <person name="Martinez A.T."/>
            <person name="Grigoriev I.V."/>
        </authorList>
    </citation>
    <scope>NUCLEOTIDE SEQUENCE</scope>
    <source>
        <strain evidence="2">AH 44721</strain>
    </source>
</reference>
<feature type="signal peptide" evidence="1">
    <location>
        <begin position="1"/>
        <end position="22"/>
    </location>
</feature>